<gene>
    <name evidence="6" type="ORF">FC07_GL000479</name>
</gene>
<dbReference type="HAMAP" id="MF_02087">
    <property type="entry name" value="PLP_homeostasis"/>
    <property type="match status" value="1"/>
</dbReference>
<comment type="similarity">
    <text evidence="2 4">Belongs to the pyridoxal phosphate-binding protein YggS/PROSC family.</text>
</comment>
<evidence type="ECO:0000259" key="5">
    <source>
        <dbReference type="Pfam" id="PF01168"/>
    </source>
</evidence>
<dbReference type="InterPro" id="IPR029066">
    <property type="entry name" value="PLP-binding_barrel"/>
</dbReference>
<dbReference type="PANTHER" id="PTHR10146:SF14">
    <property type="entry name" value="PYRIDOXAL PHOSPHATE HOMEOSTASIS PROTEIN"/>
    <property type="match status" value="1"/>
</dbReference>
<feature type="modified residue" description="N6-(pyridoxal phosphate)lysine" evidence="2 3">
    <location>
        <position position="34"/>
    </location>
</feature>
<dbReference type="AlphaFoldDB" id="A0A0R1H8Z0"/>
<dbReference type="PANTHER" id="PTHR10146">
    <property type="entry name" value="PROLINE SYNTHETASE CO-TRANSCRIBED BACTERIAL HOMOLOG PROTEIN"/>
    <property type="match status" value="1"/>
</dbReference>
<protein>
    <recommendedName>
        <fullName evidence="2">Pyridoxal phosphate homeostasis protein</fullName>
        <shortName evidence="2">PLP homeostasis protein</shortName>
    </recommendedName>
</protein>
<dbReference type="PATRIC" id="fig|1423726.3.peg.493"/>
<dbReference type="EMBL" id="AZDA01000013">
    <property type="protein sequence ID" value="KRK40468.1"/>
    <property type="molecule type" value="Genomic_DNA"/>
</dbReference>
<dbReference type="Gene3D" id="3.20.20.10">
    <property type="entry name" value="Alanine racemase"/>
    <property type="match status" value="1"/>
</dbReference>
<evidence type="ECO:0000256" key="3">
    <source>
        <dbReference type="PIRSR" id="PIRSR004848-1"/>
    </source>
</evidence>
<sequence>MAIADNVAAVEAAIEKNKALANRQDQVTLVGVTKYHTVAEAQQVVAAGVKNVAENRPEGLAEKQAAFADHKDLVWHFIGTLQRRKVKQVINEIDYFHALDRRSLAQEIQKRALKPIKCFVEVNVSGEASKSGLQLTDVAPFIQSLAEFDRIQVVGLMTMAPIDADAAALHGYFKSLREKRDEIKALGLAWAPCQELSMGMTHDYEIAVQEGATFVRVGTRLFEA</sequence>
<evidence type="ECO:0000313" key="6">
    <source>
        <dbReference type="EMBL" id="KRK40468.1"/>
    </source>
</evidence>
<keyword evidence="1 2" id="KW-0663">Pyridoxal phosphate</keyword>
<organism evidence="6 7">
    <name type="scientific">Loigolactobacillus bifermentans DSM 20003</name>
    <dbReference type="NCBI Taxonomy" id="1423726"/>
    <lineage>
        <taxon>Bacteria</taxon>
        <taxon>Bacillati</taxon>
        <taxon>Bacillota</taxon>
        <taxon>Bacilli</taxon>
        <taxon>Lactobacillales</taxon>
        <taxon>Lactobacillaceae</taxon>
        <taxon>Loigolactobacillus</taxon>
    </lineage>
</organism>
<feature type="domain" description="Alanine racemase N-terminal" evidence="5">
    <location>
        <begin position="9"/>
        <end position="222"/>
    </location>
</feature>
<evidence type="ECO:0000256" key="4">
    <source>
        <dbReference type="RuleBase" id="RU004514"/>
    </source>
</evidence>
<dbReference type="PIRSF" id="PIRSF004848">
    <property type="entry name" value="YBL036c_PLPDEIII"/>
    <property type="match status" value="1"/>
</dbReference>
<dbReference type="Proteomes" id="UP000051461">
    <property type="component" value="Unassembled WGS sequence"/>
</dbReference>
<dbReference type="NCBIfam" id="TIGR00044">
    <property type="entry name" value="YggS family pyridoxal phosphate-dependent enzyme"/>
    <property type="match status" value="1"/>
</dbReference>
<keyword evidence="7" id="KW-1185">Reference proteome</keyword>
<name>A0A0R1H8Z0_9LACO</name>
<reference evidence="6 7" key="1">
    <citation type="journal article" date="2015" name="Genome Announc.">
        <title>Expanding the biotechnology potential of lactobacilli through comparative genomics of 213 strains and associated genera.</title>
        <authorList>
            <person name="Sun Z."/>
            <person name="Harris H.M."/>
            <person name="McCann A."/>
            <person name="Guo C."/>
            <person name="Argimon S."/>
            <person name="Zhang W."/>
            <person name="Yang X."/>
            <person name="Jeffery I.B."/>
            <person name="Cooney J.C."/>
            <person name="Kagawa T.F."/>
            <person name="Liu W."/>
            <person name="Song Y."/>
            <person name="Salvetti E."/>
            <person name="Wrobel A."/>
            <person name="Rasinkangas P."/>
            <person name="Parkhill J."/>
            <person name="Rea M.C."/>
            <person name="O'Sullivan O."/>
            <person name="Ritari J."/>
            <person name="Douillard F.P."/>
            <person name="Paul Ross R."/>
            <person name="Yang R."/>
            <person name="Briner A.E."/>
            <person name="Felis G.E."/>
            <person name="de Vos W.M."/>
            <person name="Barrangou R."/>
            <person name="Klaenhammer T.R."/>
            <person name="Caufield P.W."/>
            <person name="Cui Y."/>
            <person name="Zhang H."/>
            <person name="O'Toole P.W."/>
        </authorList>
    </citation>
    <scope>NUCLEOTIDE SEQUENCE [LARGE SCALE GENOMIC DNA]</scope>
    <source>
        <strain evidence="6 7">DSM 20003</strain>
    </source>
</reference>
<dbReference type="RefSeq" id="WP_057903555.1">
    <property type="nucleotide sequence ID" value="NZ_AZDA01000013.1"/>
</dbReference>
<evidence type="ECO:0000256" key="1">
    <source>
        <dbReference type="ARBA" id="ARBA00022898"/>
    </source>
</evidence>
<dbReference type="GO" id="GO:0030170">
    <property type="term" value="F:pyridoxal phosphate binding"/>
    <property type="evidence" value="ECO:0007669"/>
    <property type="project" value="UniProtKB-UniRule"/>
</dbReference>
<proteinExistence type="inferred from homology"/>
<dbReference type="CDD" id="cd00635">
    <property type="entry name" value="PLPDE_III_YBL036c_like"/>
    <property type="match status" value="1"/>
</dbReference>
<dbReference type="PROSITE" id="PS01211">
    <property type="entry name" value="UPF0001"/>
    <property type="match status" value="1"/>
</dbReference>
<dbReference type="InterPro" id="IPR011078">
    <property type="entry name" value="PyrdxlP_homeostasis"/>
</dbReference>
<dbReference type="OrthoDB" id="9804072at2"/>
<comment type="cofactor">
    <cofactor evidence="3">
        <name>pyridoxal 5'-phosphate</name>
        <dbReference type="ChEBI" id="CHEBI:597326"/>
    </cofactor>
</comment>
<comment type="caution">
    <text evidence="6">The sequence shown here is derived from an EMBL/GenBank/DDBJ whole genome shotgun (WGS) entry which is preliminary data.</text>
</comment>
<dbReference type="InterPro" id="IPR001608">
    <property type="entry name" value="Ala_racemase_N"/>
</dbReference>
<comment type="function">
    <text evidence="2">Pyridoxal 5'-phosphate (PLP)-binding protein, which is involved in PLP homeostasis.</text>
</comment>
<dbReference type="SUPFAM" id="SSF51419">
    <property type="entry name" value="PLP-binding barrel"/>
    <property type="match status" value="1"/>
</dbReference>
<dbReference type="Pfam" id="PF01168">
    <property type="entry name" value="Ala_racemase_N"/>
    <property type="match status" value="1"/>
</dbReference>
<dbReference type="STRING" id="1423726.FC07_GL000479"/>
<accession>A0A0R1H8Z0</accession>
<evidence type="ECO:0000256" key="2">
    <source>
        <dbReference type="HAMAP-Rule" id="MF_02087"/>
    </source>
</evidence>
<evidence type="ECO:0000313" key="7">
    <source>
        <dbReference type="Proteomes" id="UP000051461"/>
    </source>
</evidence>